<keyword evidence="1" id="KW-0479">Metal-binding</keyword>
<protein>
    <recommendedName>
        <fullName evidence="7">PHD-type domain-containing protein</fullName>
    </recommendedName>
</protein>
<dbReference type="InterPro" id="IPR011335">
    <property type="entry name" value="Restrct_endonuc-II-like"/>
</dbReference>
<dbReference type="PROSITE" id="PS50016">
    <property type="entry name" value="ZF_PHD_2"/>
    <property type="match status" value="1"/>
</dbReference>
<dbReference type="InterPro" id="IPR013083">
    <property type="entry name" value="Znf_RING/FYVE/PHD"/>
</dbReference>
<dbReference type="PANTHER" id="PTHR47526">
    <property type="entry name" value="ATP-DEPENDENT DNA HELICASE"/>
    <property type="match status" value="1"/>
</dbReference>
<evidence type="ECO:0000256" key="4">
    <source>
        <dbReference type="PROSITE-ProRule" id="PRU00146"/>
    </source>
</evidence>
<dbReference type="InterPro" id="IPR011604">
    <property type="entry name" value="PDDEXK-like_dom_sf"/>
</dbReference>
<feature type="domain" description="PHD-type" evidence="7">
    <location>
        <begin position="553"/>
        <end position="601"/>
    </location>
</feature>
<dbReference type="InterPro" id="IPR001965">
    <property type="entry name" value="Znf_PHD"/>
</dbReference>
<dbReference type="SUPFAM" id="SSF57903">
    <property type="entry name" value="FYVE/PHD zinc finger"/>
    <property type="match status" value="1"/>
</dbReference>
<dbReference type="InterPro" id="IPR011011">
    <property type="entry name" value="Znf_FYVE_PHD"/>
</dbReference>
<evidence type="ECO:0000256" key="6">
    <source>
        <dbReference type="SAM" id="MobiDB-lite"/>
    </source>
</evidence>
<evidence type="ECO:0000313" key="9">
    <source>
        <dbReference type="Proteomes" id="UP001159405"/>
    </source>
</evidence>
<organism evidence="8 9">
    <name type="scientific">Porites lobata</name>
    <dbReference type="NCBI Taxonomy" id="104759"/>
    <lineage>
        <taxon>Eukaryota</taxon>
        <taxon>Metazoa</taxon>
        <taxon>Cnidaria</taxon>
        <taxon>Anthozoa</taxon>
        <taxon>Hexacorallia</taxon>
        <taxon>Scleractinia</taxon>
        <taxon>Fungiina</taxon>
        <taxon>Poritidae</taxon>
        <taxon>Porites</taxon>
    </lineage>
</organism>
<sequence length="601" mass="67345">MASADACSGASVAFSEYYDGLTGPAKTRYREKVLTCGFDPYMLKKSECSEDLADYPSVEYPDIVNYLVLQTSWITGQQMKAYKSMDAYNFFVSGWVNTIFTKPVAGTDKVVVTARVNHSQRARETPLKTWLLAEKDGNVCMAHCNCMAGLCEACSHVGALLFAIEAGVRMRESVTCTQEKSRWIMPSYVKEIPYIPVCEMDLSSAKKRHSTLGEQGSATPDPSERRNVQATTAEEEANFFERISNCGIKPAILSIVAPYNATFVPVENKTMPKPLTELFNEENLGDTLQELQQKFETAFNELKISVKEAETVEEATRDQADSKVWFEQRAGRVTASKFKAACSTNPDKPSKSLIKMICYPGAHRFSNAATKWGISNESKAREAYELSIADQHLNLSVADSELHINENWPFLGASPDGLVFCECCGKGLCEIKCPYKYKDAMLVTAAADSSFCLKYDDNGVDLCLDTVHPYYYQVQCQLFVTGVEYCDFVVWTTKDMFVQRVLPDTEFWDRVLTRAILFYKKGVLPEILGQWYTRSSAQPHLTESPSTDSDEDGPWCFCQQHIEDSQLIGCEKAACKIQWFHMSCVGLTTEPDGEWFCPSCV</sequence>
<dbReference type="SMART" id="SM00249">
    <property type="entry name" value="PHD"/>
    <property type="match status" value="1"/>
</dbReference>
<keyword evidence="5" id="KW-0175">Coiled coil</keyword>
<proteinExistence type="predicted"/>
<dbReference type="Proteomes" id="UP001159405">
    <property type="component" value="Unassembled WGS sequence"/>
</dbReference>
<dbReference type="PANTHER" id="PTHR47526:SF4">
    <property type="entry name" value="SWIM-TYPE DOMAIN-CONTAINING PROTEIN"/>
    <property type="match status" value="1"/>
</dbReference>
<name>A0ABN8S2Z2_9CNID</name>
<dbReference type="Gene3D" id="3.30.40.10">
    <property type="entry name" value="Zinc/RING finger domain, C3HC4 (zinc finger)"/>
    <property type="match status" value="1"/>
</dbReference>
<evidence type="ECO:0000313" key="8">
    <source>
        <dbReference type="EMBL" id="CAH3186082.1"/>
    </source>
</evidence>
<evidence type="ECO:0000256" key="2">
    <source>
        <dbReference type="ARBA" id="ARBA00022771"/>
    </source>
</evidence>
<dbReference type="InterPro" id="IPR019787">
    <property type="entry name" value="Znf_PHD-finger"/>
</dbReference>
<dbReference type="CDD" id="cd15505">
    <property type="entry name" value="PHD_ING"/>
    <property type="match status" value="1"/>
</dbReference>
<reference evidence="8 9" key="1">
    <citation type="submission" date="2022-05" db="EMBL/GenBank/DDBJ databases">
        <authorList>
            <consortium name="Genoscope - CEA"/>
            <person name="William W."/>
        </authorList>
    </citation>
    <scope>NUCLEOTIDE SEQUENCE [LARGE SCALE GENOMIC DNA]</scope>
</reference>
<dbReference type="InterPro" id="IPR019080">
    <property type="entry name" value="YqaJ_viral_recombinase"/>
</dbReference>
<keyword evidence="9" id="KW-1185">Reference proteome</keyword>
<dbReference type="PROSITE" id="PS01359">
    <property type="entry name" value="ZF_PHD_1"/>
    <property type="match status" value="1"/>
</dbReference>
<evidence type="ECO:0000256" key="5">
    <source>
        <dbReference type="SAM" id="Coils"/>
    </source>
</evidence>
<keyword evidence="2 4" id="KW-0863">Zinc-finger</keyword>
<dbReference type="InterPro" id="IPR019786">
    <property type="entry name" value="Zinc_finger_PHD-type_CS"/>
</dbReference>
<gene>
    <name evidence="8" type="ORF">PLOB_00033878</name>
</gene>
<dbReference type="EMBL" id="CALNXK010000459">
    <property type="protein sequence ID" value="CAH3186082.1"/>
    <property type="molecule type" value="Genomic_DNA"/>
</dbReference>
<dbReference type="Gene3D" id="3.90.320.10">
    <property type="match status" value="1"/>
</dbReference>
<dbReference type="Pfam" id="PF09588">
    <property type="entry name" value="YqaJ"/>
    <property type="match status" value="1"/>
</dbReference>
<evidence type="ECO:0000256" key="1">
    <source>
        <dbReference type="ARBA" id="ARBA00022723"/>
    </source>
</evidence>
<feature type="region of interest" description="Disordered" evidence="6">
    <location>
        <begin position="209"/>
        <end position="229"/>
    </location>
</feature>
<feature type="coiled-coil region" evidence="5">
    <location>
        <begin position="281"/>
        <end position="308"/>
    </location>
</feature>
<keyword evidence="3" id="KW-0862">Zinc</keyword>
<evidence type="ECO:0000256" key="3">
    <source>
        <dbReference type="ARBA" id="ARBA00022833"/>
    </source>
</evidence>
<accession>A0ABN8S2Z2</accession>
<evidence type="ECO:0000259" key="7">
    <source>
        <dbReference type="PROSITE" id="PS50016"/>
    </source>
</evidence>
<dbReference type="CDD" id="cd22343">
    <property type="entry name" value="PDDEXK_lambda_exonuclease-like"/>
    <property type="match status" value="1"/>
</dbReference>
<dbReference type="SUPFAM" id="SSF52980">
    <property type="entry name" value="Restriction endonuclease-like"/>
    <property type="match status" value="1"/>
</dbReference>
<comment type="caution">
    <text evidence="8">The sequence shown here is derived from an EMBL/GenBank/DDBJ whole genome shotgun (WGS) entry which is preliminary data.</text>
</comment>